<dbReference type="PANTHER" id="PTHR32154:SF0">
    <property type="entry name" value="PYRUVATE-FLAVODOXIN OXIDOREDUCTASE-RELATED"/>
    <property type="match status" value="1"/>
</dbReference>
<feature type="domain" description="Pyruvate flavodoxin/ferredoxin oxidoreductase pyrimidine binding" evidence="2">
    <location>
        <begin position="15"/>
        <end position="238"/>
    </location>
</feature>
<gene>
    <name evidence="4" type="primary">porA</name>
    <name evidence="4" type="ORF">CEE37_01420</name>
</gene>
<dbReference type="Pfam" id="PF01855">
    <property type="entry name" value="POR_N"/>
    <property type="match status" value="1"/>
</dbReference>
<accession>A0A532V5Y6</accession>
<comment type="caution">
    <text evidence="4">The sequence shown here is derived from an EMBL/GenBank/DDBJ whole genome shotgun (WGS) entry which is preliminary data.</text>
</comment>
<dbReference type="InterPro" id="IPR033412">
    <property type="entry name" value="PFOR_II"/>
</dbReference>
<protein>
    <submittedName>
        <fullName evidence="4">Pyruvate ferredoxin oxidoreductase</fullName>
    </submittedName>
</protein>
<dbReference type="Pfam" id="PF17147">
    <property type="entry name" value="PFOR_II"/>
    <property type="match status" value="1"/>
</dbReference>
<dbReference type="Gene3D" id="3.40.50.920">
    <property type="match status" value="1"/>
</dbReference>
<evidence type="ECO:0000313" key="5">
    <source>
        <dbReference type="Proteomes" id="UP000319619"/>
    </source>
</evidence>
<dbReference type="InterPro" id="IPR009014">
    <property type="entry name" value="Transketo_C/PFOR_II"/>
</dbReference>
<dbReference type="Proteomes" id="UP000319619">
    <property type="component" value="Unassembled WGS sequence"/>
</dbReference>
<dbReference type="GO" id="GO:0016903">
    <property type="term" value="F:oxidoreductase activity, acting on the aldehyde or oxo group of donors"/>
    <property type="evidence" value="ECO:0007669"/>
    <property type="project" value="UniProtKB-ARBA"/>
</dbReference>
<proteinExistence type="predicted"/>
<keyword evidence="1" id="KW-0560">Oxidoreductase</keyword>
<sequence length="395" mass="42998">MPEQLALTGNEAVAHAMRQINPDVVAAYPITPQTSMMQKFADFVADGLVDSELVLVESEHSAMSATVGSQASGARSMTATAACGLALMWEILGIASAYRLPIVMPVVNRALSGPINIQGDHSDSMGTRDCGWIHIFSENAQEAYENTIMAMRIAEHPDVLTPAMVCLDGFIISHGVESVTIYKDNLVKKFVGEYQPHYTLLDAKHPITLGAMDFSDFYFEHKVSQLDGYNNSHSVILDVGSEFKKTFGGGECYEFFEAHKMDDAEYAVVVLGSTAGSTRMVVDDLRAQGVKAGMLKIRVFRPFPYEEIARLLAPLKGCAVLDRSIAYGGDGGPVHIEVRSALYGQSPVPVMLNYIYGLGGKPIEPEHIHSAFKDIQEAVATGNVKRRVGYLNLTE</sequence>
<name>A0A532V5Y6_UNCL8</name>
<organism evidence="4 5">
    <name type="scientific">candidate division LCP-89 bacterium B3_LCP</name>
    <dbReference type="NCBI Taxonomy" id="2012998"/>
    <lineage>
        <taxon>Bacteria</taxon>
        <taxon>Pseudomonadati</taxon>
        <taxon>Bacteria division LCP-89</taxon>
    </lineage>
</organism>
<dbReference type="InterPro" id="IPR050722">
    <property type="entry name" value="Pyruvate:ferred/Flavod_OxRd"/>
</dbReference>
<feature type="domain" description="Pyruvate:ferredoxin oxidoreductase core" evidence="3">
    <location>
        <begin position="264"/>
        <end position="368"/>
    </location>
</feature>
<dbReference type="EMBL" id="NJBN01000001">
    <property type="protein sequence ID" value="TKJ42367.1"/>
    <property type="molecule type" value="Genomic_DNA"/>
</dbReference>
<evidence type="ECO:0000259" key="3">
    <source>
        <dbReference type="Pfam" id="PF17147"/>
    </source>
</evidence>
<dbReference type="Gene3D" id="3.40.50.970">
    <property type="match status" value="1"/>
</dbReference>
<dbReference type="AlphaFoldDB" id="A0A532V5Y6"/>
<dbReference type="FunFam" id="3.40.50.970:FF:000012">
    <property type="entry name" value="Pyruvate:ferredoxin (Flavodoxin) oxidoreductase"/>
    <property type="match status" value="1"/>
</dbReference>
<dbReference type="SUPFAM" id="SSF52922">
    <property type="entry name" value="TK C-terminal domain-like"/>
    <property type="match status" value="1"/>
</dbReference>
<reference evidence="4 5" key="1">
    <citation type="submission" date="2017-06" db="EMBL/GenBank/DDBJ databases">
        <title>Novel microbial phyla capable of carbon fixation and sulfur reduction in deep-sea sediments.</title>
        <authorList>
            <person name="Huang J."/>
            <person name="Baker B."/>
            <person name="Wang Y."/>
        </authorList>
    </citation>
    <scope>NUCLEOTIDE SEQUENCE [LARGE SCALE GENOMIC DNA]</scope>
    <source>
        <strain evidence="4">B3_LCP</strain>
    </source>
</reference>
<evidence type="ECO:0000259" key="2">
    <source>
        <dbReference type="Pfam" id="PF01855"/>
    </source>
</evidence>
<evidence type="ECO:0000256" key="1">
    <source>
        <dbReference type="ARBA" id="ARBA00023002"/>
    </source>
</evidence>
<dbReference type="PANTHER" id="PTHR32154">
    <property type="entry name" value="PYRUVATE-FLAVODOXIN OXIDOREDUCTASE-RELATED"/>
    <property type="match status" value="1"/>
</dbReference>
<dbReference type="GO" id="GO:0019752">
    <property type="term" value="P:carboxylic acid metabolic process"/>
    <property type="evidence" value="ECO:0007669"/>
    <property type="project" value="UniProtKB-ARBA"/>
</dbReference>
<dbReference type="FunFam" id="3.40.50.920:FF:000010">
    <property type="entry name" value="Pyruvate ferredoxin oxidoreductase, alpha subunit"/>
    <property type="match status" value="1"/>
</dbReference>
<evidence type="ECO:0000313" key="4">
    <source>
        <dbReference type="EMBL" id="TKJ42367.1"/>
    </source>
</evidence>
<dbReference type="InterPro" id="IPR029061">
    <property type="entry name" value="THDP-binding"/>
</dbReference>
<keyword evidence="4" id="KW-0670">Pyruvate</keyword>
<dbReference type="InterPro" id="IPR002880">
    <property type="entry name" value="Pyrv_Fd/Flavodoxin_OxRdtase_N"/>
</dbReference>
<dbReference type="GO" id="GO:0006979">
    <property type="term" value="P:response to oxidative stress"/>
    <property type="evidence" value="ECO:0007669"/>
    <property type="project" value="TreeGrafter"/>
</dbReference>
<dbReference type="SUPFAM" id="SSF52518">
    <property type="entry name" value="Thiamin diphosphate-binding fold (THDP-binding)"/>
    <property type="match status" value="1"/>
</dbReference>
<dbReference type="CDD" id="cd07034">
    <property type="entry name" value="TPP_PYR_PFOR_IOR-alpha_like"/>
    <property type="match status" value="1"/>
</dbReference>